<feature type="transmembrane region" description="Helical" evidence="8">
    <location>
        <begin position="408"/>
        <end position="428"/>
    </location>
</feature>
<evidence type="ECO:0000256" key="3">
    <source>
        <dbReference type="ARBA" id="ARBA00022676"/>
    </source>
</evidence>
<dbReference type="RefSeq" id="WP_259312771.1">
    <property type="nucleotide sequence ID" value="NZ_CP087164.1"/>
</dbReference>
<organism evidence="9 10">
    <name type="scientific">Capillimicrobium parvum</name>
    <dbReference type="NCBI Taxonomy" id="2884022"/>
    <lineage>
        <taxon>Bacteria</taxon>
        <taxon>Bacillati</taxon>
        <taxon>Actinomycetota</taxon>
        <taxon>Thermoleophilia</taxon>
        <taxon>Solirubrobacterales</taxon>
        <taxon>Capillimicrobiaceae</taxon>
        <taxon>Capillimicrobium</taxon>
    </lineage>
</organism>
<keyword evidence="3" id="KW-0328">Glycosyltransferase</keyword>
<evidence type="ECO:0000313" key="10">
    <source>
        <dbReference type="Proteomes" id="UP001162834"/>
    </source>
</evidence>
<dbReference type="PANTHER" id="PTHR33908">
    <property type="entry name" value="MANNOSYLTRANSFERASE YKCB-RELATED"/>
    <property type="match status" value="1"/>
</dbReference>
<evidence type="ECO:0000256" key="6">
    <source>
        <dbReference type="ARBA" id="ARBA00022989"/>
    </source>
</evidence>
<evidence type="ECO:0000256" key="7">
    <source>
        <dbReference type="ARBA" id="ARBA00023136"/>
    </source>
</evidence>
<keyword evidence="10" id="KW-1185">Reference proteome</keyword>
<dbReference type="Proteomes" id="UP001162834">
    <property type="component" value="Chromosome"/>
</dbReference>
<reference evidence="9" key="1">
    <citation type="journal article" date="2022" name="Int. J. Syst. Evol. Microbiol.">
        <title>Pseudomonas aegrilactucae sp. nov. and Pseudomonas morbosilactucae sp. nov., pathogens causing bacterial rot of lettuce in Japan.</title>
        <authorList>
            <person name="Sawada H."/>
            <person name="Fujikawa T."/>
            <person name="Satou M."/>
        </authorList>
    </citation>
    <scope>NUCLEOTIDE SEQUENCE</scope>
    <source>
        <strain evidence="9">0166_1</strain>
    </source>
</reference>
<name>A0A9E6Y2D9_9ACTN</name>
<dbReference type="InterPro" id="IPR018674">
    <property type="entry name" value="DUF2142_membrane"/>
</dbReference>
<feature type="transmembrane region" description="Helical" evidence="8">
    <location>
        <begin position="158"/>
        <end position="179"/>
    </location>
</feature>
<dbReference type="InterPro" id="IPR050297">
    <property type="entry name" value="LipidA_mod_glycosyltrf_83"/>
</dbReference>
<feature type="transmembrane region" description="Helical" evidence="8">
    <location>
        <begin position="473"/>
        <end position="495"/>
    </location>
</feature>
<feature type="transmembrane region" description="Helical" evidence="8">
    <location>
        <begin position="214"/>
        <end position="234"/>
    </location>
</feature>
<feature type="transmembrane region" description="Helical" evidence="8">
    <location>
        <begin position="282"/>
        <end position="303"/>
    </location>
</feature>
<dbReference type="PANTHER" id="PTHR33908:SF11">
    <property type="entry name" value="MEMBRANE PROTEIN"/>
    <property type="match status" value="1"/>
</dbReference>
<keyword evidence="5 8" id="KW-0812">Transmembrane</keyword>
<evidence type="ECO:0000313" key="9">
    <source>
        <dbReference type="EMBL" id="UGS38755.1"/>
    </source>
</evidence>
<feature type="transmembrane region" description="Helical" evidence="8">
    <location>
        <begin position="21"/>
        <end position="43"/>
    </location>
</feature>
<dbReference type="Pfam" id="PF09913">
    <property type="entry name" value="DUF2142"/>
    <property type="match status" value="1"/>
</dbReference>
<keyword evidence="2" id="KW-1003">Cell membrane</keyword>
<keyword evidence="4" id="KW-0808">Transferase</keyword>
<dbReference type="GO" id="GO:0016763">
    <property type="term" value="F:pentosyltransferase activity"/>
    <property type="evidence" value="ECO:0007669"/>
    <property type="project" value="TreeGrafter"/>
</dbReference>
<keyword evidence="7 8" id="KW-0472">Membrane</keyword>
<gene>
    <name evidence="9" type="ORF">DSM104329_05185</name>
</gene>
<feature type="transmembrane region" description="Helical" evidence="8">
    <location>
        <begin position="440"/>
        <end position="461"/>
    </location>
</feature>
<dbReference type="GO" id="GO:0005886">
    <property type="term" value="C:plasma membrane"/>
    <property type="evidence" value="ECO:0007669"/>
    <property type="project" value="UniProtKB-SubCell"/>
</dbReference>
<accession>A0A9E6Y2D9</accession>
<keyword evidence="6 8" id="KW-1133">Transmembrane helix</keyword>
<feature type="transmembrane region" description="Helical" evidence="8">
    <location>
        <begin position="254"/>
        <end position="275"/>
    </location>
</feature>
<dbReference type="KEGG" id="sbae:DSM104329_05185"/>
<feature type="transmembrane region" description="Helical" evidence="8">
    <location>
        <begin position="374"/>
        <end position="396"/>
    </location>
</feature>
<evidence type="ECO:0000256" key="4">
    <source>
        <dbReference type="ARBA" id="ARBA00022679"/>
    </source>
</evidence>
<sequence length="496" mass="53266">MAVAVAAQSRPRIRVRAIPRPLRGLLVACTLLSVAWAVVMAPLQGPDEHNHVGYVQHLAETGSGPTFGVTAGASWSREQQELHKWGNLLALIGIVDARPGYTGIEQLRFSQYEDHLPAGARKDGSGPNPVGQNPPLYYGYEAIPYWITRWTELPTRLLFMRLANLPLYLLIVAFTWLAAGEVFGRRRRAQTIAAGSVGLLPQLAFMSGVVNPDILLTTVWAAFAYAALVAVRVGPRPWALLSLGGLSALSVLTHGRGLAIIGPLLIVLAVLLWRARPLRMKVLGWVAGLFGTLAVGLGLAVAYSNAHGGGASISGEAASSTGAGNLSGFVSYLWQFYLPPLRTMSPQGPPYGYRQVYIEGLAGTFGSLEIQFPLWVYDAMQFAAALGLLLLAGIIVRRFERLRGHGPQIVVLASLVLCMLVVLHVSAYRDLQGPPFDPLLVGRYLLPLLPVMGIAIAYVCVNLPRRVGSALGALVLTTFTILGLCGLGLTIARFYA</sequence>
<comment type="subcellular location">
    <subcellularLocation>
        <location evidence="1">Cell membrane</location>
        <topology evidence="1">Multi-pass membrane protein</topology>
    </subcellularLocation>
</comment>
<evidence type="ECO:0000256" key="1">
    <source>
        <dbReference type="ARBA" id="ARBA00004651"/>
    </source>
</evidence>
<evidence type="ECO:0008006" key="11">
    <source>
        <dbReference type="Google" id="ProtNLM"/>
    </source>
</evidence>
<dbReference type="EMBL" id="CP087164">
    <property type="protein sequence ID" value="UGS38755.1"/>
    <property type="molecule type" value="Genomic_DNA"/>
</dbReference>
<dbReference type="AlphaFoldDB" id="A0A9E6Y2D9"/>
<proteinExistence type="predicted"/>
<evidence type="ECO:0000256" key="2">
    <source>
        <dbReference type="ARBA" id="ARBA00022475"/>
    </source>
</evidence>
<protein>
    <recommendedName>
        <fullName evidence="11">DUF2142 domain-containing protein</fullName>
    </recommendedName>
</protein>
<dbReference type="GO" id="GO:0009103">
    <property type="term" value="P:lipopolysaccharide biosynthetic process"/>
    <property type="evidence" value="ECO:0007669"/>
    <property type="project" value="UniProtKB-ARBA"/>
</dbReference>
<evidence type="ECO:0000256" key="5">
    <source>
        <dbReference type="ARBA" id="ARBA00022692"/>
    </source>
</evidence>
<evidence type="ECO:0000256" key="8">
    <source>
        <dbReference type="SAM" id="Phobius"/>
    </source>
</evidence>